<comment type="caution">
    <text evidence="2">The sequence shown here is derived from an EMBL/GenBank/DDBJ whole genome shotgun (WGS) entry which is preliminary data.</text>
</comment>
<evidence type="ECO:0000313" key="2">
    <source>
        <dbReference type="EMBL" id="PVX58035.1"/>
    </source>
</evidence>
<dbReference type="OrthoDB" id="9772788at2"/>
<evidence type="ECO:0000259" key="1">
    <source>
        <dbReference type="Pfam" id="PF22818"/>
    </source>
</evidence>
<dbReference type="Gene3D" id="3.10.129.10">
    <property type="entry name" value="Hotdog Thioesterase"/>
    <property type="match status" value="1"/>
</dbReference>
<organism evidence="2 3">
    <name type="scientific">Hallella colorans</name>
    <dbReference type="NCBI Taxonomy" id="1703337"/>
    <lineage>
        <taxon>Bacteria</taxon>
        <taxon>Pseudomonadati</taxon>
        <taxon>Bacteroidota</taxon>
        <taxon>Bacteroidia</taxon>
        <taxon>Bacteroidales</taxon>
        <taxon>Prevotellaceae</taxon>
        <taxon>Hallella</taxon>
    </lineage>
</organism>
<dbReference type="Proteomes" id="UP000245870">
    <property type="component" value="Unassembled WGS sequence"/>
</dbReference>
<dbReference type="AlphaFoldDB" id="A0A2U0UK72"/>
<reference evidence="2 3" key="1">
    <citation type="submission" date="2018-05" db="EMBL/GenBank/DDBJ databases">
        <title>Genomic Encyclopedia of Type Strains, Phase IV (KMG-IV): sequencing the most valuable type-strain genomes for metagenomic binning, comparative biology and taxonomic classification.</title>
        <authorList>
            <person name="Goeker M."/>
        </authorList>
    </citation>
    <scope>NUCLEOTIDE SEQUENCE [LARGE SCALE GENOMIC DNA]</scope>
    <source>
        <strain evidence="2 3">DSM 100333</strain>
    </source>
</reference>
<keyword evidence="3" id="KW-1185">Reference proteome</keyword>
<protein>
    <submittedName>
        <fullName evidence="2">3-hydroxyacyl-[acyl-carrier-protein] dehydratase</fullName>
    </submittedName>
</protein>
<dbReference type="RefSeq" id="WP_116615876.1">
    <property type="nucleotide sequence ID" value="NZ_QENY01000003.1"/>
</dbReference>
<gene>
    <name evidence="2" type="ORF">C7379_103160</name>
</gene>
<dbReference type="InterPro" id="IPR029069">
    <property type="entry name" value="HotDog_dom_sf"/>
</dbReference>
<dbReference type="SUPFAM" id="SSF54637">
    <property type="entry name" value="Thioesterase/thiol ester dehydrase-isomerase"/>
    <property type="match status" value="1"/>
</dbReference>
<feature type="domain" description="ApeI dehydratase-like" evidence="1">
    <location>
        <begin position="22"/>
        <end position="99"/>
    </location>
</feature>
<dbReference type="Pfam" id="PF22818">
    <property type="entry name" value="ApeI-like"/>
    <property type="match status" value="1"/>
</dbReference>
<dbReference type="EMBL" id="QENY01000003">
    <property type="protein sequence ID" value="PVX58035.1"/>
    <property type="molecule type" value="Genomic_DNA"/>
</dbReference>
<dbReference type="GO" id="GO:0016829">
    <property type="term" value="F:lyase activity"/>
    <property type="evidence" value="ECO:0007669"/>
    <property type="project" value="UniProtKB-KW"/>
</dbReference>
<name>A0A2U0UK72_9BACT</name>
<evidence type="ECO:0000313" key="3">
    <source>
        <dbReference type="Proteomes" id="UP000245870"/>
    </source>
</evidence>
<proteinExistence type="predicted"/>
<accession>A0A2U0UK72</accession>
<dbReference type="InterPro" id="IPR054545">
    <property type="entry name" value="ApeI-like"/>
</dbReference>
<sequence>MQLRNNLYTVTEKMVDGLTGYFELALTPSCFIYQAHFPGEPITPGVCIVQIGTELLEDLLGEGLQKKVKLEIYKVKNVKFLSVISPNESTVITYQMKKVEMSEDGSEVKVQMVVTSGDEAKAKISLVLSVKC</sequence>